<accession>A0A1C3JPP3</accession>
<dbReference type="Pfam" id="PF08878">
    <property type="entry name" value="HamA"/>
    <property type="match status" value="1"/>
</dbReference>
<dbReference type="Pfam" id="PF13365">
    <property type="entry name" value="Trypsin_2"/>
    <property type="match status" value="1"/>
</dbReference>
<dbReference type="EMBL" id="FLRB01000007">
    <property type="protein sequence ID" value="SBT20598.1"/>
    <property type="molecule type" value="Genomic_DNA"/>
</dbReference>
<reference evidence="2 5" key="2">
    <citation type="submission" date="2016-06" db="EMBL/GenBank/DDBJ databases">
        <authorList>
            <person name="Kjaerup R.B."/>
            <person name="Dalgaard T.S."/>
            <person name="Juul-Madsen H.R."/>
        </authorList>
    </citation>
    <scope>NUCLEOTIDE SEQUENCE [LARGE SCALE GENOMIC DNA]</scope>
    <source>
        <strain evidence="2 5">CECT 5115</strain>
    </source>
</reference>
<dbReference type="InterPro" id="IPR009003">
    <property type="entry name" value="Peptidase_S1_PA"/>
</dbReference>
<reference evidence="3 4" key="1">
    <citation type="submission" date="2016-06" db="EMBL/GenBank/DDBJ databases">
        <authorList>
            <person name="Rodrigo-Torres L."/>
            <person name="Arahal D.R."/>
        </authorList>
    </citation>
    <scope>NUCLEOTIDE SEQUENCE [LARGE SCALE GENOMIC DNA]</scope>
    <source>
        <strain evidence="3 4">CECT 5116</strain>
    </source>
</reference>
<sequence>MTVGALEEFKLESIYLLHASFPGDQTKRGTCFSISQDLLLTANHVVDGATLVKVYLTSDAFADGAHIEAEFVYKNETIDIAVLRLPAGTISSAFDLYETSVNLDSDVKSCGYPVEKEHHPAPIKVKVTNSFEHMTSREYSFEISQSDTVSNYRGMSGSPVLHGHYCIGILLVQQGTNTLYALSTKDFLNDSSIREIVDASDVNLVVQEGIGYKAPPCPASPFSYDICCNIESPNIKGVDIGFTMKQWNLHEFTESVYDWIVDYCLSHKDKANFKGGERGLFKYARANYPANDLNAIGDLCLHIAIRESYSTIPVMNKVFDVNNKTFSCTHAVLNFDTVELWIGASSVSRNIEEAVNVAVSNVEYIVNVQALKSRLIMLTSEIDESWPHKEKLERLADSSLDLEERFDKIIIPIFIIHDSEVISNYEKDKFKDIFLKKIQECRGLLKSGINEEMVNFIDFRVFYFPVSDVEKVNSSLIEELNS</sequence>
<dbReference type="EMBL" id="FLRA01000006">
    <property type="protein sequence ID" value="SBT17095.1"/>
    <property type="molecule type" value="Genomic_DNA"/>
</dbReference>
<dbReference type="Proteomes" id="UP000092871">
    <property type="component" value="Unassembled WGS sequence"/>
</dbReference>
<dbReference type="OrthoDB" id="785623at2"/>
<evidence type="ECO:0000313" key="4">
    <source>
        <dbReference type="Proteomes" id="UP000092840"/>
    </source>
</evidence>
<dbReference type="SUPFAM" id="SSF50494">
    <property type="entry name" value="Trypsin-like serine proteases"/>
    <property type="match status" value="1"/>
</dbReference>
<evidence type="ECO:0000313" key="5">
    <source>
        <dbReference type="Proteomes" id="UP000092871"/>
    </source>
</evidence>
<dbReference type="AlphaFoldDB" id="A0A1C3JPP3"/>
<keyword evidence="4" id="KW-1185">Reference proteome</keyword>
<organism evidence="2 5">
    <name type="scientific">Marinomonas gallaica</name>
    <dbReference type="NCBI Taxonomy" id="1806667"/>
    <lineage>
        <taxon>Bacteria</taxon>
        <taxon>Pseudomonadati</taxon>
        <taxon>Pseudomonadota</taxon>
        <taxon>Gammaproteobacteria</taxon>
        <taxon>Oceanospirillales</taxon>
        <taxon>Oceanospirillaceae</taxon>
        <taxon>Marinomonas</taxon>
    </lineage>
</organism>
<dbReference type="Gene3D" id="2.40.10.120">
    <property type="match status" value="1"/>
</dbReference>
<evidence type="ECO:0000313" key="3">
    <source>
        <dbReference type="EMBL" id="SBT20598.1"/>
    </source>
</evidence>
<evidence type="ECO:0000259" key="1">
    <source>
        <dbReference type="Pfam" id="PF08878"/>
    </source>
</evidence>
<protein>
    <recommendedName>
        <fullName evidence="1">Anti-bacteriophage protein A/HamA C-terminal domain-containing protein</fullName>
    </recommendedName>
</protein>
<gene>
    <name evidence="2" type="ORF">MGA5115_01183</name>
    <name evidence="3" type="ORF">MGA5116_01185</name>
</gene>
<dbReference type="Proteomes" id="UP000092840">
    <property type="component" value="Unassembled WGS sequence"/>
</dbReference>
<proteinExistence type="predicted"/>
<feature type="domain" description="Anti-bacteriophage protein A/HamA C-terminal" evidence="1">
    <location>
        <begin position="229"/>
        <end position="480"/>
    </location>
</feature>
<evidence type="ECO:0000313" key="2">
    <source>
        <dbReference type="EMBL" id="SBT17095.1"/>
    </source>
</evidence>
<name>A0A1C3JPP3_9GAMM</name>
<dbReference type="InterPro" id="IPR014976">
    <property type="entry name" value="AbpA_HamA_C"/>
</dbReference>
<dbReference type="RefSeq" id="WP_067033363.1">
    <property type="nucleotide sequence ID" value="NZ_FLRA01000006.1"/>
</dbReference>